<gene>
    <name evidence="1" type="ORF">E6B08_08185</name>
</gene>
<name>A0A4D6X5M5_PSEPU</name>
<reference evidence="2" key="1">
    <citation type="submission" date="2019-04" db="EMBL/GenBank/DDBJ databases">
        <title>Genome sequence of Pseudomonas putida 1290, an auxin catabolizing strain.</title>
        <authorList>
            <person name="Laird T.S."/>
            <person name="Leveau J.H.J."/>
        </authorList>
    </citation>
    <scope>NUCLEOTIDE SEQUENCE [LARGE SCALE GENOMIC DNA]</scope>
    <source>
        <strain evidence="2">1290</strain>
    </source>
</reference>
<proteinExistence type="predicted"/>
<dbReference type="AlphaFoldDB" id="A0A4D6X5M5"/>
<dbReference type="OrthoDB" id="7025369at2"/>
<dbReference type="EMBL" id="CP039371">
    <property type="protein sequence ID" value="QCI11377.1"/>
    <property type="molecule type" value="Genomic_DNA"/>
</dbReference>
<dbReference type="Proteomes" id="UP000298551">
    <property type="component" value="Chromosome"/>
</dbReference>
<accession>A0A4D6X5M5</accession>
<evidence type="ECO:0000313" key="1">
    <source>
        <dbReference type="EMBL" id="QCI11377.1"/>
    </source>
</evidence>
<protein>
    <submittedName>
        <fullName evidence="1">Uncharacterized protein</fullName>
    </submittedName>
</protein>
<dbReference type="RefSeq" id="WP_136913554.1">
    <property type="nucleotide sequence ID" value="NZ_CP039371.1"/>
</dbReference>
<organism evidence="1 2">
    <name type="scientific">Pseudomonas putida</name>
    <name type="common">Arthrobacter siderocapsulatus</name>
    <dbReference type="NCBI Taxonomy" id="303"/>
    <lineage>
        <taxon>Bacteria</taxon>
        <taxon>Pseudomonadati</taxon>
        <taxon>Pseudomonadota</taxon>
        <taxon>Gammaproteobacteria</taxon>
        <taxon>Pseudomonadales</taxon>
        <taxon>Pseudomonadaceae</taxon>
        <taxon>Pseudomonas</taxon>
    </lineage>
</organism>
<evidence type="ECO:0000313" key="2">
    <source>
        <dbReference type="Proteomes" id="UP000298551"/>
    </source>
</evidence>
<sequence length="497" mass="54642">MSAGKFDRPDSDDDDAVMVSLWGKAAFINSLWALRSPSPHTIHDTRELIHGVWETTLTRFGEVELTRGQNVLQVSLYRRDETVIRVSQRSGIDAKQIIKVDGINPLTGQLCILMSAEKSWITYDKSSAGALSVEWKDQAAYILWNPFPLEPPERYQTYFEGLKKITVGSVDSEANPSLEKLYIVERFSGGQLVFMISERPLASATVALCSQENSDDQPLANNALVALFRSSKFPEAAAGREPAEARWLYQLVAPRGSMKVVGGEKDAGGWLTEYGKDSKRRAGVSPRTANQNIQTLSPHARIVQAGDEPQRLEFVATPLSSANWTLTGAKRGKLESDSDGYFYVPPISLSPAAVFDESVESLIPAAYRSSFSGLPVVTDVVQVANATQTAMSTFVTTVIPPTHFFRFGIHPDGLELKLWWVTRTGERQVPAERVKWHVLSGNGMVSAQGLFVPATQAPSSVTIVMAEDLSDDSVWLYGIVIVPLPLIAVDDVMRLLE</sequence>